<keyword evidence="2" id="KW-1185">Reference proteome</keyword>
<reference evidence="1 2" key="1">
    <citation type="submission" date="2014-07" db="EMBL/GenBank/DDBJ databases">
        <title>Genome of Flavobacterium reichenbachii LMG 25512.</title>
        <authorList>
            <person name="Stropko S.J."/>
            <person name="Pipes S.E."/>
            <person name="Newman J.D."/>
        </authorList>
    </citation>
    <scope>NUCLEOTIDE SEQUENCE [LARGE SCALE GENOMIC DNA]</scope>
    <source>
        <strain evidence="1 2">LMG 25512</strain>
    </source>
</reference>
<comment type="caution">
    <text evidence="1">The sequence shown here is derived from an EMBL/GenBank/DDBJ whole genome shotgun (WGS) entry which is preliminary data.</text>
</comment>
<organism evidence="1 2">
    <name type="scientific">Flavobacterium reichenbachii</name>
    <dbReference type="NCBI Taxonomy" id="362418"/>
    <lineage>
        <taxon>Bacteria</taxon>
        <taxon>Pseudomonadati</taxon>
        <taxon>Bacteroidota</taxon>
        <taxon>Flavobacteriia</taxon>
        <taxon>Flavobacteriales</taxon>
        <taxon>Flavobacteriaceae</taxon>
        <taxon>Flavobacterium</taxon>
    </lineage>
</organism>
<evidence type="ECO:0000313" key="2">
    <source>
        <dbReference type="Proteomes" id="UP000028715"/>
    </source>
</evidence>
<dbReference type="AlphaFoldDB" id="A0A085ZLK2"/>
<sequence length="228" mass="24227">MNFDFTSAGQKDILTYLQKNNYQLFGYKGASGPNQISSGLPTWFAVPYIEIFGNMEIDYEPLYKVYVFNKAVIGANTTIKMEILSIELPLGSAVQFNPNGTFTVIGDAKPGTISIFNNRPAGTTNVTVGLAAKVYGSYAPFCAFTSTPQGTVSMEPNEKVVLFAAQTNLVSGSVVGNATSPGCTFMFNASSIDYELEMIPSTYGITSAPGGLPVTQISSGASLAQLLN</sequence>
<dbReference type="STRING" id="362418.IW19_07125"/>
<accession>A0A085ZLK2</accession>
<evidence type="ECO:0000313" key="1">
    <source>
        <dbReference type="EMBL" id="KFF05316.1"/>
    </source>
</evidence>
<dbReference type="Proteomes" id="UP000028715">
    <property type="component" value="Unassembled WGS sequence"/>
</dbReference>
<protein>
    <submittedName>
        <fullName evidence="1">Uncharacterized protein</fullName>
    </submittedName>
</protein>
<name>A0A085ZLK2_9FLAO</name>
<dbReference type="EMBL" id="JPRL01000001">
    <property type="protein sequence ID" value="KFF05316.1"/>
    <property type="molecule type" value="Genomic_DNA"/>
</dbReference>
<proteinExistence type="predicted"/>
<gene>
    <name evidence="1" type="ORF">IW19_07125</name>
</gene>